<evidence type="ECO:0000313" key="3">
    <source>
        <dbReference type="Proteomes" id="UP000560386"/>
    </source>
</evidence>
<proteinExistence type="predicted"/>
<dbReference type="AlphaFoldDB" id="A0A7K8LLI5"/>
<accession>A0A7K8LLI5</accession>
<gene>
    <name evidence="2" type="primary">Tspan36</name>
    <name evidence="2" type="ORF">ARDKOR_R07216</name>
</gene>
<protein>
    <submittedName>
        <fullName evidence="2">TSN36 protein</fullName>
    </submittedName>
</protein>
<dbReference type="EMBL" id="VWPR01003563">
    <property type="protein sequence ID" value="NXE29989.1"/>
    <property type="molecule type" value="Genomic_DNA"/>
</dbReference>
<dbReference type="GO" id="GO:0016020">
    <property type="term" value="C:membrane"/>
    <property type="evidence" value="ECO:0007669"/>
    <property type="project" value="InterPro"/>
</dbReference>
<feature type="transmembrane region" description="Helical" evidence="1">
    <location>
        <begin position="28"/>
        <end position="54"/>
    </location>
</feature>
<comment type="caution">
    <text evidence="2">The sequence shown here is derived from an EMBL/GenBank/DDBJ whole genome shotgun (WGS) entry which is preliminary data.</text>
</comment>
<name>A0A7K8LLI5_9AVES</name>
<organism evidence="2 3">
    <name type="scientific">Ardeotis kori</name>
    <dbReference type="NCBI Taxonomy" id="89386"/>
    <lineage>
        <taxon>Eukaryota</taxon>
        <taxon>Metazoa</taxon>
        <taxon>Chordata</taxon>
        <taxon>Craniata</taxon>
        <taxon>Vertebrata</taxon>
        <taxon>Euteleostomi</taxon>
        <taxon>Archelosauria</taxon>
        <taxon>Archosauria</taxon>
        <taxon>Dinosauria</taxon>
        <taxon>Saurischia</taxon>
        <taxon>Theropoda</taxon>
        <taxon>Coelurosauria</taxon>
        <taxon>Aves</taxon>
        <taxon>Neognathae</taxon>
        <taxon>Neoaves</taxon>
        <taxon>Otidimorphae</taxon>
        <taxon>Otidiformes</taxon>
        <taxon>Otididae</taxon>
        <taxon>Ardeotis</taxon>
    </lineage>
</organism>
<dbReference type="Gene3D" id="1.10.1450.10">
    <property type="entry name" value="Tetraspanin"/>
    <property type="match status" value="1"/>
</dbReference>
<feature type="non-terminal residue" evidence="2">
    <location>
        <position position="142"/>
    </location>
</feature>
<dbReference type="Proteomes" id="UP000560386">
    <property type="component" value="Unassembled WGS sequence"/>
</dbReference>
<evidence type="ECO:0000256" key="1">
    <source>
        <dbReference type="SAM" id="Phobius"/>
    </source>
</evidence>
<reference evidence="2 3" key="1">
    <citation type="submission" date="2019-09" db="EMBL/GenBank/DDBJ databases">
        <title>Bird 10,000 Genomes (B10K) Project - Family phase.</title>
        <authorList>
            <person name="Zhang G."/>
        </authorList>
    </citation>
    <scope>NUCLEOTIDE SEQUENCE [LARGE SCALE GENOMIC DNA]</scope>
    <source>
        <strain evidence="2">B10K-CU-031-01</strain>
        <tissue evidence="2">Muscle</tissue>
    </source>
</reference>
<sequence length="142" mass="15562">AAAGLSYVGGYVINTYKSYDNFLQDKYALLPAVIIICVAVVMFIIGLIGCCATFRESRVGLGLVSAARSCMLSSSPCCAVWEVLHQTSGCREEKLHCCGVKNYSNWITTQWFNSTGNNSVPLSCCRQEMKNCTGRLDQPQEL</sequence>
<keyword evidence="1" id="KW-1133">Transmembrane helix</keyword>
<evidence type="ECO:0000313" key="2">
    <source>
        <dbReference type="EMBL" id="NXE29989.1"/>
    </source>
</evidence>
<keyword evidence="1" id="KW-0812">Transmembrane</keyword>
<keyword evidence="1" id="KW-0472">Membrane</keyword>
<keyword evidence="3" id="KW-1185">Reference proteome</keyword>
<feature type="non-terminal residue" evidence="2">
    <location>
        <position position="1"/>
    </location>
</feature>
<dbReference type="InterPro" id="IPR008952">
    <property type="entry name" value="Tetraspanin_EC2_sf"/>
</dbReference>